<reference evidence="3" key="1">
    <citation type="submission" date="2022-04" db="EMBL/GenBank/DDBJ databases">
        <title>Whole genome sequence of Sphaerotilus sp. FB-5.</title>
        <authorList>
            <person name="Takeda M."/>
            <person name="Narihara S."/>
            <person name="Akimoto M."/>
            <person name="Akimoto R."/>
            <person name="Nishiyashiki S."/>
            <person name="Murakami T."/>
        </authorList>
    </citation>
    <scope>NUCLEOTIDE SEQUENCE</scope>
    <source>
        <strain evidence="3">FB-5</strain>
    </source>
</reference>
<dbReference type="NCBIfam" id="NF033577">
    <property type="entry name" value="transpos_IS481"/>
    <property type="match status" value="1"/>
</dbReference>
<feature type="region of interest" description="Disordered" evidence="1">
    <location>
        <begin position="1"/>
        <end position="25"/>
    </location>
</feature>
<dbReference type="Gene3D" id="3.30.420.10">
    <property type="entry name" value="Ribonuclease H-like superfamily/Ribonuclease H"/>
    <property type="match status" value="1"/>
</dbReference>
<dbReference type="RefSeq" id="WP_251973035.1">
    <property type="nucleotide sequence ID" value="NZ_AP025730.1"/>
</dbReference>
<dbReference type="InterPro" id="IPR001584">
    <property type="entry name" value="Integrase_cat-core"/>
</dbReference>
<dbReference type="InterPro" id="IPR036397">
    <property type="entry name" value="RNaseH_sf"/>
</dbReference>
<dbReference type="PANTHER" id="PTHR35004:SF6">
    <property type="entry name" value="TRANSPOSASE"/>
    <property type="match status" value="1"/>
</dbReference>
<dbReference type="Proteomes" id="UP001057498">
    <property type="component" value="Chromosome"/>
</dbReference>
<name>A0ABM7YKR1_9BURK</name>
<proteinExistence type="predicted"/>
<accession>A0ABM7YKR1</accession>
<dbReference type="PROSITE" id="PS50994">
    <property type="entry name" value="INTEGRASE"/>
    <property type="match status" value="1"/>
</dbReference>
<feature type="domain" description="Integrase catalytic" evidence="2">
    <location>
        <begin position="126"/>
        <end position="307"/>
    </location>
</feature>
<protein>
    <submittedName>
        <fullName evidence="3">IS481 family transposase</fullName>
    </submittedName>
</protein>
<dbReference type="PANTHER" id="PTHR35004">
    <property type="entry name" value="TRANSPOSASE RV3428C-RELATED"/>
    <property type="match status" value="1"/>
</dbReference>
<evidence type="ECO:0000313" key="4">
    <source>
        <dbReference type="Proteomes" id="UP001057498"/>
    </source>
</evidence>
<dbReference type="InterPro" id="IPR012337">
    <property type="entry name" value="RNaseH-like_sf"/>
</dbReference>
<evidence type="ECO:0000256" key="1">
    <source>
        <dbReference type="SAM" id="MobiDB-lite"/>
    </source>
</evidence>
<sequence>MSQIHPQARTTPRVRAEIQASTDSPAELARRYNISEPTAAKWQGRDSVEDRSHRPHKLSTTLTAAQEAIVVELRRLLLLPLDDLLVVTREFVNAQASRSALDRCLRRHGVNNLRELQAAVSGEPAQTAAPKRFKDYEPGFVHVDIKYLPQMPDETARRYLYVGIDRATRWVFVRIYADMETTSAVDFVNRLHEAAPMRIDKLLTDNGACFTDRFQRKSSTPSGKHHFDVRCRALGIEHRLCPPKHPQTNGLVERFNGRIAEVVAQTRFHSAAELEQTLLQYVKVYNTRIPQRALDHLTPLYALKSWRAKSPDLFKKRPKDLPGLDT</sequence>
<keyword evidence="4" id="KW-1185">Reference proteome</keyword>
<feature type="compositionally biased region" description="Polar residues" evidence="1">
    <location>
        <begin position="1"/>
        <end position="10"/>
    </location>
</feature>
<evidence type="ECO:0000259" key="2">
    <source>
        <dbReference type="PROSITE" id="PS50994"/>
    </source>
</evidence>
<gene>
    <name evidence="3" type="ORF">CATMQ487_19240</name>
</gene>
<dbReference type="SUPFAM" id="SSF53098">
    <property type="entry name" value="Ribonuclease H-like"/>
    <property type="match status" value="1"/>
</dbReference>
<evidence type="ECO:0000313" key="3">
    <source>
        <dbReference type="EMBL" id="BDI04954.1"/>
    </source>
</evidence>
<organism evidence="3 4">
    <name type="scientific">Sphaerotilus microaerophilus</name>
    <dbReference type="NCBI Taxonomy" id="2914710"/>
    <lineage>
        <taxon>Bacteria</taxon>
        <taxon>Pseudomonadati</taxon>
        <taxon>Pseudomonadota</taxon>
        <taxon>Betaproteobacteria</taxon>
        <taxon>Burkholderiales</taxon>
        <taxon>Sphaerotilaceae</taxon>
        <taxon>Sphaerotilus</taxon>
    </lineage>
</organism>
<dbReference type="InterPro" id="IPR047656">
    <property type="entry name" value="IS481-like_transpos"/>
</dbReference>
<dbReference type="EMBL" id="AP025730">
    <property type="protein sequence ID" value="BDI04954.1"/>
    <property type="molecule type" value="Genomic_DNA"/>
</dbReference>
<dbReference type="Pfam" id="PF13683">
    <property type="entry name" value="rve_3"/>
    <property type="match status" value="1"/>
</dbReference>